<accession>A0AAV5UT67</accession>
<feature type="signal peptide" evidence="1">
    <location>
        <begin position="1"/>
        <end position="18"/>
    </location>
</feature>
<evidence type="ECO:0000256" key="1">
    <source>
        <dbReference type="SAM" id="SignalP"/>
    </source>
</evidence>
<evidence type="ECO:0000313" key="3">
    <source>
        <dbReference type="Proteomes" id="UP001432322"/>
    </source>
</evidence>
<dbReference type="EMBL" id="BTSY01000001">
    <property type="protein sequence ID" value="GMT10402.1"/>
    <property type="molecule type" value="Genomic_DNA"/>
</dbReference>
<proteinExistence type="predicted"/>
<sequence length="251" mass="27778">VALLFLLFIDSSHSNVESFPSIPELVVNPVPAVPVHKSNPIPNVPPTPAEYVPPIDFDMNTVTQISSFPFSSQDSDHSKMLSEEYKNDAYKDKKNRIVTPLVQAGDGTWAETVLPGLQLSSAFYRNLPSATRVQKITKGCTSTSPKPGQIKQSIIFEPAFPSRVYCESCQGQSKLSPTEFFHLTDFNQLGAKTLEAFGKVSYDRLLSPRVLSASSRLPLGAWADPQYSHVSRMGAFNEDDPPKPDFEYIRP</sequence>
<organism evidence="2 3">
    <name type="scientific">Pristionchus fissidentatus</name>
    <dbReference type="NCBI Taxonomy" id="1538716"/>
    <lineage>
        <taxon>Eukaryota</taxon>
        <taxon>Metazoa</taxon>
        <taxon>Ecdysozoa</taxon>
        <taxon>Nematoda</taxon>
        <taxon>Chromadorea</taxon>
        <taxon>Rhabditida</taxon>
        <taxon>Rhabditina</taxon>
        <taxon>Diplogasteromorpha</taxon>
        <taxon>Diplogasteroidea</taxon>
        <taxon>Neodiplogasteridae</taxon>
        <taxon>Pristionchus</taxon>
    </lineage>
</organism>
<keyword evidence="3" id="KW-1185">Reference proteome</keyword>
<feature type="chain" id="PRO_5043921566" evidence="1">
    <location>
        <begin position="19"/>
        <end position="251"/>
    </location>
</feature>
<name>A0AAV5UT67_9BILA</name>
<dbReference type="AlphaFoldDB" id="A0AAV5UT67"/>
<comment type="caution">
    <text evidence="2">The sequence shown here is derived from an EMBL/GenBank/DDBJ whole genome shotgun (WGS) entry which is preliminary data.</text>
</comment>
<reference evidence="2" key="1">
    <citation type="submission" date="2023-10" db="EMBL/GenBank/DDBJ databases">
        <title>Genome assembly of Pristionchus species.</title>
        <authorList>
            <person name="Yoshida K."/>
            <person name="Sommer R.J."/>
        </authorList>
    </citation>
    <scope>NUCLEOTIDE SEQUENCE</scope>
    <source>
        <strain evidence="2">RS5133</strain>
    </source>
</reference>
<protein>
    <submittedName>
        <fullName evidence="2">Uncharacterized protein</fullName>
    </submittedName>
</protein>
<feature type="non-terminal residue" evidence="2">
    <location>
        <position position="1"/>
    </location>
</feature>
<dbReference type="Proteomes" id="UP001432322">
    <property type="component" value="Unassembled WGS sequence"/>
</dbReference>
<feature type="non-terminal residue" evidence="2">
    <location>
        <position position="251"/>
    </location>
</feature>
<evidence type="ECO:0000313" key="2">
    <source>
        <dbReference type="EMBL" id="GMT10402.1"/>
    </source>
</evidence>
<gene>
    <name evidence="2" type="ORF">PFISCL1PPCAC_1699</name>
</gene>
<keyword evidence="1" id="KW-0732">Signal</keyword>